<reference evidence="1" key="1">
    <citation type="submission" date="2018-05" db="EMBL/GenBank/DDBJ databases">
        <authorList>
            <person name="Lanie J.A."/>
            <person name="Ng W.-L."/>
            <person name="Kazmierczak K.M."/>
            <person name="Andrzejewski T.M."/>
            <person name="Davidsen T.M."/>
            <person name="Wayne K.J."/>
            <person name="Tettelin H."/>
            <person name="Glass J.I."/>
            <person name="Rusch D."/>
            <person name="Podicherti R."/>
            <person name="Tsui H.-C.T."/>
            <person name="Winkler M.E."/>
        </authorList>
    </citation>
    <scope>NUCLEOTIDE SEQUENCE</scope>
</reference>
<evidence type="ECO:0000313" key="1">
    <source>
        <dbReference type="EMBL" id="SVC78679.1"/>
    </source>
</evidence>
<organism evidence="1">
    <name type="scientific">marine metagenome</name>
    <dbReference type="NCBI Taxonomy" id="408172"/>
    <lineage>
        <taxon>unclassified sequences</taxon>
        <taxon>metagenomes</taxon>
        <taxon>ecological metagenomes</taxon>
    </lineage>
</organism>
<dbReference type="EMBL" id="UINC01110878">
    <property type="protein sequence ID" value="SVC78679.1"/>
    <property type="molecule type" value="Genomic_DNA"/>
</dbReference>
<feature type="non-terminal residue" evidence="1">
    <location>
        <position position="65"/>
    </location>
</feature>
<dbReference type="AlphaFoldDB" id="A0A382PZB4"/>
<sequence>MKKKEIFSTDYLPNKQEKLFSYDQYFKLFIKLYKNNLLPNNILLSGQPGLGKSTFAYHFINSILS</sequence>
<protein>
    <submittedName>
        <fullName evidence="1">Uncharacterized protein</fullName>
    </submittedName>
</protein>
<accession>A0A382PZB4</accession>
<gene>
    <name evidence="1" type="ORF">METZ01_LOCUS331533</name>
</gene>
<proteinExistence type="predicted"/>
<name>A0A382PZB4_9ZZZZ</name>
<dbReference type="InterPro" id="IPR027417">
    <property type="entry name" value="P-loop_NTPase"/>
</dbReference>
<dbReference type="Gene3D" id="3.40.50.300">
    <property type="entry name" value="P-loop containing nucleotide triphosphate hydrolases"/>
    <property type="match status" value="1"/>
</dbReference>
<dbReference type="SUPFAM" id="SSF52540">
    <property type="entry name" value="P-loop containing nucleoside triphosphate hydrolases"/>
    <property type="match status" value="1"/>
</dbReference>